<dbReference type="Proteomes" id="UP000635071">
    <property type="component" value="Unassembled WGS sequence"/>
</dbReference>
<reference evidence="2" key="1">
    <citation type="journal article" date="2014" name="Int. J. Syst. Evol. Microbiol.">
        <title>Complete genome sequence of Corynebacterium casei LMG S-19264T (=DSM 44701T), isolated from a smear-ripened cheese.</title>
        <authorList>
            <consortium name="US DOE Joint Genome Institute (JGI-PGF)"/>
            <person name="Walter F."/>
            <person name="Albersmeier A."/>
            <person name="Kalinowski J."/>
            <person name="Ruckert C."/>
        </authorList>
    </citation>
    <scope>NUCLEOTIDE SEQUENCE</scope>
    <source>
        <strain evidence="2">CGMCC 1.15519</strain>
    </source>
</reference>
<dbReference type="AlphaFoldDB" id="A0A916ZWB3"/>
<dbReference type="RefSeq" id="WP_188762943.1">
    <property type="nucleotide sequence ID" value="NZ_BMJM01000007.1"/>
</dbReference>
<dbReference type="PANTHER" id="PTHR34109:SF1">
    <property type="entry name" value="VOC DOMAIN-CONTAINING PROTEIN"/>
    <property type="match status" value="1"/>
</dbReference>
<evidence type="ECO:0000259" key="1">
    <source>
        <dbReference type="PROSITE" id="PS51819"/>
    </source>
</evidence>
<dbReference type="InterPro" id="IPR037523">
    <property type="entry name" value="VOC_core"/>
</dbReference>
<protein>
    <recommendedName>
        <fullName evidence="1">VOC domain-containing protein</fullName>
    </recommendedName>
</protein>
<name>A0A916ZWB3_9SPHN</name>
<keyword evidence="3" id="KW-1185">Reference proteome</keyword>
<reference evidence="2" key="2">
    <citation type="submission" date="2020-09" db="EMBL/GenBank/DDBJ databases">
        <authorList>
            <person name="Sun Q."/>
            <person name="Zhou Y."/>
        </authorList>
    </citation>
    <scope>NUCLEOTIDE SEQUENCE</scope>
    <source>
        <strain evidence="2">CGMCC 1.15519</strain>
    </source>
</reference>
<sequence length="134" mass="14237">MTIRPGIYPTLQYRDCPAAIEYLETAFGFEQHAIHPDGEGGIAHAQLTLDGNLIMVSSLKPANIYGIDSPANLGGVTGTISVTLTDPDAHHARAVAAGADIVTPPSDKDYGGRSYDVRDPGGHIWTFGSYDPWA</sequence>
<comment type="caution">
    <text evidence="2">The sequence shown here is derived from an EMBL/GenBank/DDBJ whole genome shotgun (WGS) entry which is preliminary data.</text>
</comment>
<dbReference type="Gene3D" id="3.30.720.110">
    <property type="match status" value="1"/>
</dbReference>
<dbReference type="Gene3D" id="3.30.720.120">
    <property type="match status" value="1"/>
</dbReference>
<evidence type="ECO:0000313" key="2">
    <source>
        <dbReference type="EMBL" id="GGE14639.1"/>
    </source>
</evidence>
<dbReference type="EMBL" id="BMJM01000007">
    <property type="protein sequence ID" value="GGE14639.1"/>
    <property type="molecule type" value="Genomic_DNA"/>
</dbReference>
<organism evidence="2 3">
    <name type="scientific">Sandarakinorhabdus glacialis</name>
    <dbReference type="NCBI Taxonomy" id="1614636"/>
    <lineage>
        <taxon>Bacteria</taxon>
        <taxon>Pseudomonadati</taxon>
        <taxon>Pseudomonadota</taxon>
        <taxon>Alphaproteobacteria</taxon>
        <taxon>Sphingomonadales</taxon>
        <taxon>Sphingosinicellaceae</taxon>
        <taxon>Sandarakinorhabdus</taxon>
    </lineage>
</organism>
<evidence type="ECO:0000313" key="3">
    <source>
        <dbReference type="Proteomes" id="UP000635071"/>
    </source>
</evidence>
<gene>
    <name evidence="2" type="ORF">GCM10011529_21290</name>
</gene>
<dbReference type="SUPFAM" id="SSF54593">
    <property type="entry name" value="Glyoxalase/Bleomycin resistance protein/Dihydroxybiphenyl dioxygenase"/>
    <property type="match status" value="1"/>
</dbReference>
<dbReference type="InterPro" id="IPR004360">
    <property type="entry name" value="Glyas_Fos-R_dOase_dom"/>
</dbReference>
<dbReference type="PROSITE" id="PS51819">
    <property type="entry name" value="VOC"/>
    <property type="match status" value="1"/>
</dbReference>
<proteinExistence type="predicted"/>
<accession>A0A916ZWB3</accession>
<dbReference type="Pfam" id="PF00903">
    <property type="entry name" value="Glyoxalase"/>
    <property type="match status" value="1"/>
</dbReference>
<dbReference type="PANTHER" id="PTHR34109">
    <property type="entry name" value="BNAUNNG04460D PROTEIN-RELATED"/>
    <property type="match status" value="1"/>
</dbReference>
<feature type="domain" description="VOC" evidence="1">
    <location>
        <begin position="4"/>
        <end position="130"/>
    </location>
</feature>
<dbReference type="InterPro" id="IPR029068">
    <property type="entry name" value="Glyas_Bleomycin-R_OHBP_Dase"/>
</dbReference>